<dbReference type="EMBL" id="CH933808">
    <property type="protein sequence ID" value="EDW10826.2"/>
    <property type="molecule type" value="Genomic_DNA"/>
</dbReference>
<evidence type="ECO:0008006" key="11">
    <source>
        <dbReference type="Google" id="ProtNLM"/>
    </source>
</evidence>
<dbReference type="InterPro" id="IPR052192">
    <property type="entry name" value="Insect_Ionotropic_Sensory_Rcpt"/>
</dbReference>
<evidence type="ECO:0000256" key="2">
    <source>
        <dbReference type="ARBA" id="ARBA00022475"/>
    </source>
</evidence>
<accession>B4KMH9</accession>
<evidence type="ECO:0000256" key="6">
    <source>
        <dbReference type="ARBA" id="ARBA00023170"/>
    </source>
</evidence>
<gene>
    <name evidence="9" type="primary">Dmoj\GI18346</name>
    <name evidence="9" type="ORF">Dmoj_GI18346</name>
</gene>
<dbReference type="KEGG" id="dmo:Dmoj_GI18346"/>
<dbReference type="PANTHER" id="PTHR42643">
    <property type="entry name" value="IONOTROPIC RECEPTOR 20A-RELATED"/>
    <property type="match status" value="1"/>
</dbReference>
<evidence type="ECO:0000256" key="3">
    <source>
        <dbReference type="ARBA" id="ARBA00022692"/>
    </source>
</evidence>
<evidence type="ECO:0000313" key="9">
    <source>
        <dbReference type="EMBL" id="EDW10826.2"/>
    </source>
</evidence>
<feature type="transmembrane region" description="Helical" evidence="8">
    <location>
        <begin position="422"/>
        <end position="441"/>
    </location>
</feature>
<sequence>MAAAGQPTANKPPCEELAWFSWLSIVQSDEHRMRPNVPKVAQRRLHLLMWLLQLPIGGQGIVNPSNESANMVVYMLPAGDVGPRTWQVGVDCLDSFSQIFFYRNPLERFTRSYNLMLTNVFNMTLPADLIQQGFSQRINEAISDPEPHPDRQLFQLRVISDHLNTTKFFGELLLADNYVIVVDSVERLHMLMSHHVSKSRSWNPGARFLVLFNNAQMWERPWTVASQIFNDLMSNFYVHRVALIFSDSLSNYNLLVNDYYSNVDCRVLSVQSVGQCKDGQLFPSAHAVHVAMSDYISGFSPKNCTFYVCAAIAAPFVEEDCILGIEMRILGFMRNRLQFLVNQTCTRDTRGEVDEVGKWNGLLGKLEDGECDFIMGGFYPDNEVVGIFWGSDCYLQDAHAWFTKLADRRPAWQAMVGIFRPYTWICFLLVLLLSWLCWYALVCLLPEPQYFQPLSLTGINALAVSICISVQERPVCESTRVFFVILALYGVNVVAVYTSKMISTFQDPGHLHQMDTLQEVVAAGVPFGGVEESRDWFENEEDLWIFKAYNSSPEFRPRTQNLKNVQQGQRSILSSRMYIMQNLYADDIYAFPQNVFVSPMQLIMKAGFPFLYEMNMIIRYMRDVGIIHKIDSDFRYNNTYLNRISKMRPDFAATVIVLTTEHLKGPFGILIVGICSAMLTFLGELLCGYRSHRRRQRRTRRRSKWRRERQQLHRAVAPVVRFTPVKRRKVL</sequence>
<keyword evidence="2" id="KW-1003">Cell membrane</keyword>
<dbReference type="AlphaFoldDB" id="B4KMH9"/>
<protein>
    <recommendedName>
        <fullName evidence="11">Ionotropic glutamate receptor C-terminal domain-containing protein</fullName>
    </recommendedName>
</protein>
<feature type="transmembrane region" description="Helical" evidence="8">
    <location>
        <begin position="667"/>
        <end position="689"/>
    </location>
</feature>
<reference evidence="9 10" key="1">
    <citation type="journal article" date="2007" name="Nature">
        <title>Evolution of genes and genomes on the Drosophila phylogeny.</title>
        <authorList>
            <consortium name="Drosophila 12 Genomes Consortium"/>
            <person name="Clark A.G."/>
            <person name="Eisen M.B."/>
            <person name="Smith D.R."/>
            <person name="Bergman C.M."/>
            <person name="Oliver B."/>
            <person name="Markow T.A."/>
            <person name="Kaufman T.C."/>
            <person name="Kellis M."/>
            <person name="Gelbart W."/>
            <person name="Iyer V.N."/>
            <person name="Pollard D.A."/>
            <person name="Sackton T.B."/>
            <person name="Larracuente A.M."/>
            <person name="Singh N.D."/>
            <person name="Abad J.P."/>
            <person name="Abt D.N."/>
            <person name="Adryan B."/>
            <person name="Aguade M."/>
            <person name="Akashi H."/>
            <person name="Anderson W.W."/>
            <person name="Aquadro C.F."/>
            <person name="Ardell D.H."/>
            <person name="Arguello R."/>
            <person name="Artieri C.G."/>
            <person name="Barbash D.A."/>
            <person name="Barker D."/>
            <person name="Barsanti P."/>
            <person name="Batterham P."/>
            <person name="Batzoglou S."/>
            <person name="Begun D."/>
            <person name="Bhutkar A."/>
            <person name="Blanco E."/>
            <person name="Bosak S.A."/>
            <person name="Bradley R.K."/>
            <person name="Brand A.D."/>
            <person name="Brent M.R."/>
            <person name="Brooks A.N."/>
            <person name="Brown R.H."/>
            <person name="Butlin R.K."/>
            <person name="Caggese C."/>
            <person name="Calvi B.R."/>
            <person name="Bernardo de Carvalho A."/>
            <person name="Caspi A."/>
            <person name="Castrezana S."/>
            <person name="Celniker S.E."/>
            <person name="Chang J.L."/>
            <person name="Chapple C."/>
            <person name="Chatterji S."/>
            <person name="Chinwalla A."/>
            <person name="Civetta A."/>
            <person name="Clifton S.W."/>
            <person name="Comeron J.M."/>
            <person name="Costello J.C."/>
            <person name="Coyne J.A."/>
            <person name="Daub J."/>
            <person name="David R.G."/>
            <person name="Delcher A.L."/>
            <person name="Delehaunty K."/>
            <person name="Do C.B."/>
            <person name="Ebling H."/>
            <person name="Edwards K."/>
            <person name="Eickbush T."/>
            <person name="Evans J.D."/>
            <person name="Filipski A."/>
            <person name="Findeiss S."/>
            <person name="Freyhult E."/>
            <person name="Fulton L."/>
            <person name="Fulton R."/>
            <person name="Garcia A.C."/>
            <person name="Gardiner A."/>
            <person name="Garfield D.A."/>
            <person name="Garvin B.E."/>
            <person name="Gibson G."/>
            <person name="Gilbert D."/>
            <person name="Gnerre S."/>
            <person name="Godfrey J."/>
            <person name="Good R."/>
            <person name="Gotea V."/>
            <person name="Gravely B."/>
            <person name="Greenberg A.J."/>
            <person name="Griffiths-Jones S."/>
            <person name="Gross S."/>
            <person name="Guigo R."/>
            <person name="Gustafson E.A."/>
            <person name="Haerty W."/>
            <person name="Hahn M.W."/>
            <person name="Halligan D.L."/>
            <person name="Halpern A.L."/>
            <person name="Halter G.M."/>
            <person name="Han M.V."/>
            <person name="Heger A."/>
            <person name="Hillier L."/>
            <person name="Hinrichs A.S."/>
            <person name="Holmes I."/>
            <person name="Hoskins R.A."/>
            <person name="Hubisz M.J."/>
            <person name="Hultmark D."/>
            <person name="Huntley M.A."/>
            <person name="Jaffe D.B."/>
            <person name="Jagadeeshan S."/>
            <person name="Jeck W.R."/>
            <person name="Johnson J."/>
            <person name="Jones C.D."/>
            <person name="Jordan W.C."/>
            <person name="Karpen G.H."/>
            <person name="Kataoka E."/>
            <person name="Keightley P.D."/>
            <person name="Kheradpour P."/>
            <person name="Kirkness E.F."/>
            <person name="Koerich L.B."/>
            <person name="Kristiansen K."/>
            <person name="Kudrna D."/>
            <person name="Kulathinal R.J."/>
            <person name="Kumar S."/>
            <person name="Kwok R."/>
            <person name="Lander E."/>
            <person name="Langley C.H."/>
            <person name="Lapoint R."/>
            <person name="Lazzaro B.P."/>
            <person name="Lee S.J."/>
            <person name="Levesque L."/>
            <person name="Li R."/>
            <person name="Lin C.F."/>
            <person name="Lin M.F."/>
            <person name="Lindblad-Toh K."/>
            <person name="Llopart A."/>
            <person name="Long M."/>
            <person name="Low L."/>
            <person name="Lozovsky E."/>
            <person name="Lu J."/>
            <person name="Luo M."/>
            <person name="Machado C.A."/>
            <person name="Makalowski W."/>
            <person name="Marzo M."/>
            <person name="Matsuda M."/>
            <person name="Matzkin L."/>
            <person name="McAllister B."/>
            <person name="McBride C.S."/>
            <person name="McKernan B."/>
            <person name="McKernan K."/>
            <person name="Mendez-Lago M."/>
            <person name="Minx P."/>
            <person name="Mollenhauer M.U."/>
            <person name="Montooth K."/>
            <person name="Mount S.M."/>
            <person name="Mu X."/>
            <person name="Myers E."/>
            <person name="Negre B."/>
            <person name="Newfeld S."/>
            <person name="Nielsen R."/>
            <person name="Noor M.A."/>
            <person name="O'Grady P."/>
            <person name="Pachter L."/>
            <person name="Papaceit M."/>
            <person name="Parisi M.J."/>
            <person name="Parisi M."/>
            <person name="Parts L."/>
            <person name="Pedersen J.S."/>
            <person name="Pesole G."/>
            <person name="Phillippy A.M."/>
            <person name="Ponting C.P."/>
            <person name="Pop M."/>
            <person name="Porcelli D."/>
            <person name="Powell J.R."/>
            <person name="Prohaska S."/>
            <person name="Pruitt K."/>
            <person name="Puig M."/>
            <person name="Quesneville H."/>
            <person name="Ram K.R."/>
            <person name="Rand D."/>
            <person name="Rasmussen M.D."/>
            <person name="Reed L.K."/>
            <person name="Reenan R."/>
            <person name="Reily A."/>
            <person name="Remington K.A."/>
            <person name="Rieger T.T."/>
            <person name="Ritchie M.G."/>
            <person name="Robin C."/>
            <person name="Rogers Y.H."/>
            <person name="Rohde C."/>
            <person name="Rozas J."/>
            <person name="Rubenfield M.J."/>
            <person name="Ruiz A."/>
            <person name="Russo S."/>
            <person name="Salzberg S.L."/>
            <person name="Sanchez-Gracia A."/>
            <person name="Saranga D.J."/>
            <person name="Sato H."/>
            <person name="Schaeffer S.W."/>
            <person name="Schatz M.C."/>
            <person name="Schlenke T."/>
            <person name="Schwartz R."/>
            <person name="Segarra C."/>
            <person name="Singh R.S."/>
            <person name="Sirot L."/>
            <person name="Sirota M."/>
            <person name="Sisneros N.B."/>
            <person name="Smith C.D."/>
            <person name="Smith T.F."/>
            <person name="Spieth J."/>
            <person name="Stage D.E."/>
            <person name="Stark A."/>
            <person name="Stephan W."/>
            <person name="Strausberg R.L."/>
            <person name="Strempel S."/>
            <person name="Sturgill D."/>
            <person name="Sutton G."/>
            <person name="Sutton G.G."/>
            <person name="Tao W."/>
            <person name="Teichmann S."/>
            <person name="Tobari Y.N."/>
            <person name="Tomimura Y."/>
            <person name="Tsolas J.M."/>
            <person name="Valente V.L."/>
            <person name="Venter E."/>
            <person name="Venter J.C."/>
            <person name="Vicario S."/>
            <person name="Vieira F.G."/>
            <person name="Vilella A.J."/>
            <person name="Villasante A."/>
            <person name="Walenz B."/>
            <person name="Wang J."/>
            <person name="Wasserman M."/>
            <person name="Watts T."/>
            <person name="Wilson D."/>
            <person name="Wilson R.K."/>
            <person name="Wing R.A."/>
            <person name="Wolfner M.F."/>
            <person name="Wong A."/>
            <person name="Wong G.K."/>
            <person name="Wu C.I."/>
            <person name="Wu G."/>
            <person name="Yamamoto D."/>
            <person name="Yang H.P."/>
            <person name="Yang S.P."/>
            <person name="Yorke J.A."/>
            <person name="Yoshida K."/>
            <person name="Zdobnov E."/>
            <person name="Zhang P."/>
            <person name="Zhang Y."/>
            <person name="Zimin A.V."/>
            <person name="Baldwin J."/>
            <person name="Abdouelleil A."/>
            <person name="Abdulkadir J."/>
            <person name="Abebe A."/>
            <person name="Abera B."/>
            <person name="Abreu J."/>
            <person name="Acer S.C."/>
            <person name="Aftuck L."/>
            <person name="Alexander A."/>
            <person name="An P."/>
            <person name="Anderson E."/>
            <person name="Anderson S."/>
            <person name="Arachi H."/>
            <person name="Azer M."/>
            <person name="Bachantsang P."/>
            <person name="Barry A."/>
            <person name="Bayul T."/>
            <person name="Berlin A."/>
            <person name="Bessette D."/>
            <person name="Bloom T."/>
            <person name="Blye J."/>
            <person name="Boguslavskiy L."/>
            <person name="Bonnet C."/>
            <person name="Boukhgalter B."/>
            <person name="Bourzgui I."/>
            <person name="Brown A."/>
            <person name="Cahill P."/>
            <person name="Channer S."/>
            <person name="Cheshatsang Y."/>
            <person name="Chuda L."/>
            <person name="Citroen M."/>
            <person name="Collymore A."/>
            <person name="Cooke P."/>
            <person name="Costello M."/>
            <person name="D'Aco K."/>
            <person name="Daza R."/>
            <person name="De Haan G."/>
            <person name="DeGray S."/>
            <person name="DeMaso C."/>
            <person name="Dhargay N."/>
            <person name="Dooley K."/>
            <person name="Dooley E."/>
            <person name="Doricent M."/>
            <person name="Dorje P."/>
            <person name="Dorjee K."/>
            <person name="Dupes A."/>
            <person name="Elong R."/>
            <person name="Falk J."/>
            <person name="Farina A."/>
            <person name="Faro S."/>
            <person name="Ferguson D."/>
            <person name="Fisher S."/>
            <person name="Foley C.D."/>
            <person name="Franke A."/>
            <person name="Friedrich D."/>
            <person name="Gadbois L."/>
            <person name="Gearin G."/>
            <person name="Gearin C.R."/>
            <person name="Giannoukos G."/>
            <person name="Goode T."/>
            <person name="Graham J."/>
            <person name="Grandbois E."/>
            <person name="Grewal S."/>
            <person name="Gyaltsen K."/>
            <person name="Hafez N."/>
            <person name="Hagos B."/>
            <person name="Hall J."/>
            <person name="Henson C."/>
            <person name="Hollinger A."/>
            <person name="Honan T."/>
            <person name="Huard M.D."/>
            <person name="Hughes L."/>
            <person name="Hurhula B."/>
            <person name="Husby M.E."/>
            <person name="Kamat A."/>
            <person name="Kanga B."/>
            <person name="Kashin S."/>
            <person name="Khazanovich D."/>
            <person name="Kisner P."/>
            <person name="Lance K."/>
            <person name="Lara M."/>
            <person name="Lee W."/>
            <person name="Lennon N."/>
            <person name="Letendre F."/>
            <person name="LeVine R."/>
            <person name="Lipovsky A."/>
            <person name="Liu X."/>
            <person name="Liu J."/>
            <person name="Liu S."/>
            <person name="Lokyitsang T."/>
            <person name="Lokyitsang Y."/>
            <person name="Lubonja R."/>
            <person name="Lui A."/>
            <person name="MacDonald P."/>
            <person name="Magnisalis V."/>
            <person name="Maru K."/>
            <person name="Matthews C."/>
            <person name="McCusker W."/>
            <person name="McDonough S."/>
            <person name="Mehta T."/>
            <person name="Meldrim J."/>
            <person name="Meneus L."/>
            <person name="Mihai O."/>
            <person name="Mihalev A."/>
            <person name="Mihova T."/>
            <person name="Mittelman R."/>
            <person name="Mlenga V."/>
            <person name="Montmayeur A."/>
            <person name="Mulrain L."/>
            <person name="Navidi A."/>
            <person name="Naylor J."/>
            <person name="Negash T."/>
            <person name="Nguyen T."/>
            <person name="Nguyen N."/>
            <person name="Nicol R."/>
            <person name="Norbu C."/>
            <person name="Norbu N."/>
            <person name="Novod N."/>
            <person name="O'Neill B."/>
            <person name="Osman S."/>
            <person name="Markiewicz E."/>
            <person name="Oyono O.L."/>
            <person name="Patti C."/>
            <person name="Phunkhang P."/>
            <person name="Pierre F."/>
            <person name="Priest M."/>
            <person name="Raghuraman S."/>
            <person name="Rege F."/>
            <person name="Reyes R."/>
            <person name="Rise C."/>
            <person name="Rogov P."/>
            <person name="Ross K."/>
            <person name="Ryan E."/>
            <person name="Settipalli S."/>
            <person name="Shea T."/>
            <person name="Sherpa N."/>
            <person name="Shi L."/>
            <person name="Shih D."/>
            <person name="Sparrow T."/>
            <person name="Spaulding J."/>
            <person name="Stalker J."/>
            <person name="Stange-Thomann N."/>
            <person name="Stavropoulos S."/>
            <person name="Stone C."/>
            <person name="Strader C."/>
            <person name="Tesfaye S."/>
            <person name="Thomson T."/>
            <person name="Thoulutsang Y."/>
            <person name="Thoulutsang D."/>
            <person name="Topham K."/>
            <person name="Topping I."/>
            <person name="Tsamla T."/>
            <person name="Vassiliev H."/>
            <person name="Vo A."/>
            <person name="Wangchuk T."/>
            <person name="Wangdi T."/>
            <person name="Weiand M."/>
            <person name="Wilkinson J."/>
            <person name="Wilson A."/>
            <person name="Yadav S."/>
            <person name="Young G."/>
            <person name="Yu Q."/>
            <person name="Zembek L."/>
            <person name="Zhong D."/>
            <person name="Zimmer A."/>
            <person name="Zwirko Z."/>
            <person name="Jaffe D.B."/>
            <person name="Alvarez P."/>
            <person name="Brockman W."/>
            <person name="Butler J."/>
            <person name="Chin C."/>
            <person name="Gnerre S."/>
            <person name="Grabherr M."/>
            <person name="Kleber M."/>
            <person name="Mauceli E."/>
            <person name="MacCallum I."/>
        </authorList>
    </citation>
    <scope>NUCLEOTIDE SEQUENCE [LARGE SCALE GENOMIC DNA]</scope>
    <source>
        <strain evidence="10">Tucson 15081-1352.22</strain>
    </source>
</reference>
<proteinExistence type="predicted"/>
<keyword evidence="7" id="KW-0325">Glycoprotein</keyword>
<dbReference type="GO" id="GO:0005886">
    <property type="term" value="C:plasma membrane"/>
    <property type="evidence" value="ECO:0007669"/>
    <property type="project" value="UniProtKB-SubCell"/>
</dbReference>
<dbReference type="eggNOG" id="KOG1052">
    <property type="taxonomic scope" value="Eukaryota"/>
</dbReference>
<dbReference type="Proteomes" id="UP000009192">
    <property type="component" value="Unassembled WGS sequence"/>
</dbReference>
<keyword evidence="10" id="KW-1185">Reference proteome</keyword>
<feature type="transmembrane region" description="Helical" evidence="8">
    <location>
        <begin position="482"/>
        <end position="499"/>
    </location>
</feature>
<dbReference type="InParanoid" id="B4KMH9"/>
<dbReference type="SUPFAM" id="SSF53850">
    <property type="entry name" value="Periplasmic binding protein-like II"/>
    <property type="match status" value="1"/>
</dbReference>
<evidence type="ECO:0000256" key="8">
    <source>
        <dbReference type="SAM" id="Phobius"/>
    </source>
</evidence>
<name>B4KMH9_DROMO</name>
<comment type="subcellular location">
    <subcellularLocation>
        <location evidence="1">Cell membrane</location>
        <topology evidence="1">Multi-pass membrane protein</topology>
    </subcellularLocation>
</comment>
<keyword evidence="5 8" id="KW-0472">Membrane</keyword>
<evidence type="ECO:0000256" key="5">
    <source>
        <dbReference type="ARBA" id="ARBA00023136"/>
    </source>
</evidence>
<evidence type="ECO:0000256" key="4">
    <source>
        <dbReference type="ARBA" id="ARBA00022989"/>
    </source>
</evidence>
<dbReference type="OrthoDB" id="6506757at2759"/>
<keyword evidence="6" id="KW-0675">Receptor</keyword>
<keyword evidence="3 8" id="KW-0812">Transmembrane</keyword>
<evidence type="ECO:0000256" key="7">
    <source>
        <dbReference type="ARBA" id="ARBA00023180"/>
    </source>
</evidence>
<dbReference type="Gene3D" id="3.40.190.10">
    <property type="entry name" value="Periplasmic binding protein-like II"/>
    <property type="match status" value="1"/>
</dbReference>
<organism evidence="9 10">
    <name type="scientific">Drosophila mojavensis</name>
    <name type="common">Fruit fly</name>
    <dbReference type="NCBI Taxonomy" id="7230"/>
    <lineage>
        <taxon>Eukaryota</taxon>
        <taxon>Metazoa</taxon>
        <taxon>Ecdysozoa</taxon>
        <taxon>Arthropoda</taxon>
        <taxon>Hexapoda</taxon>
        <taxon>Insecta</taxon>
        <taxon>Pterygota</taxon>
        <taxon>Neoptera</taxon>
        <taxon>Endopterygota</taxon>
        <taxon>Diptera</taxon>
        <taxon>Brachycera</taxon>
        <taxon>Muscomorpha</taxon>
        <taxon>Ephydroidea</taxon>
        <taxon>Drosophilidae</taxon>
        <taxon>Drosophila</taxon>
    </lineage>
</organism>
<dbReference type="PANTHER" id="PTHR42643:SF24">
    <property type="entry name" value="IONOTROPIC RECEPTOR 60A"/>
    <property type="match status" value="1"/>
</dbReference>
<dbReference type="HOGENOM" id="CLU_385559_0_0_1"/>
<keyword evidence="4 8" id="KW-1133">Transmembrane helix</keyword>
<evidence type="ECO:0000256" key="1">
    <source>
        <dbReference type="ARBA" id="ARBA00004651"/>
    </source>
</evidence>
<dbReference type="FunCoup" id="B4KMH9">
    <property type="interactions" value="17"/>
</dbReference>
<evidence type="ECO:0000313" key="10">
    <source>
        <dbReference type="Proteomes" id="UP000009192"/>
    </source>
</evidence>